<evidence type="ECO:0000313" key="1">
    <source>
        <dbReference type="EMBL" id="CAJ2633299.1"/>
    </source>
</evidence>
<dbReference type="Proteomes" id="UP001177021">
    <property type="component" value="Unassembled WGS sequence"/>
</dbReference>
<evidence type="ECO:0000313" key="2">
    <source>
        <dbReference type="Proteomes" id="UP001177021"/>
    </source>
</evidence>
<comment type="caution">
    <text evidence="1">The sequence shown here is derived from an EMBL/GenBank/DDBJ whole genome shotgun (WGS) entry which is preliminary data.</text>
</comment>
<reference evidence="1" key="1">
    <citation type="submission" date="2023-10" db="EMBL/GenBank/DDBJ databases">
        <authorList>
            <person name="Rodriguez Cubillos JULIANA M."/>
            <person name="De Vega J."/>
        </authorList>
    </citation>
    <scope>NUCLEOTIDE SEQUENCE</scope>
</reference>
<organism evidence="1 2">
    <name type="scientific">Trifolium pratense</name>
    <name type="common">Red clover</name>
    <dbReference type="NCBI Taxonomy" id="57577"/>
    <lineage>
        <taxon>Eukaryota</taxon>
        <taxon>Viridiplantae</taxon>
        <taxon>Streptophyta</taxon>
        <taxon>Embryophyta</taxon>
        <taxon>Tracheophyta</taxon>
        <taxon>Spermatophyta</taxon>
        <taxon>Magnoliopsida</taxon>
        <taxon>eudicotyledons</taxon>
        <taxon>Gunneridae</taxon>
        <taxon>Pentapetalae</taxon>
        <taxon>rosids</taxon>
        <taxon>fabids</taxon>
        <taxon>Fabales</taxon>
        <taxon>Fabaceae</taxon>
        <taxon>Papilionoideae</taxon>
        <taxon>50 kb inversion clade</taxon>
        <taxon>NPAAA clade</taxon>
        <taxon>Hologalegina</taxon>
        <taxon>IRL clade</taxon>
        <taxon>Trifolieae</taxon>
        <taxon>Trifolium</taxon>
    </lineage>
</organism>
<protein>
    <submittedName>
        <fullName evidence="1">Uncharacterized protein</fullName>
    </submittedName>
</protein>
<gene>
    <name evidence="1" type="ORF">MILVUS5_LOCUS4433</name>
</gene>
<proteinExistence type="predicted"/>
<dbReference type="EMBL" id="CASHSV030000001">
    <property type="protein sequence ID" value="CAJ2633299.1"/>
    <property type="molecule type" value="Genomic_DNA"/>
</dbReference>
<accession>A0ACB0ILQ2</accession>
<keyword evidence="2" id="KW-1185">Reference proteome</keyword>
<sequence>MGNALFCLASTCMVLDHGNANARNHPCHECPQSFRTEKRLKDHIKNNHKGTFKCNKCFRTFKLRDDKKAHEDKNECSKKK</sequence>
<name>A0ACB0ILQ2_TRIPR</name>